<feature type="domain" description="Glycosyltransferase RgtA/B/C/D-like" evidence="9">
    <location>
        <begin position="52"/>
        <end position="198"/>
    </location>
</feature>
<reference evidence="10 11" key="1">
    <citation type="journal article" date="2016" name="Nat. Commun.">
        <title>Thousands of microbial genomes shed light on interconnected biogeochemical processes in an aquifer system.</title>
        <authorList>
            <person name="Anantharaman K."/>
            <person name="Brown C.T."/>
            <person name="Hug L.A."/>
            <person name="Sharon I."/>
            <person name="Castelle C.J."/>
            <person name="Probst A.J."/>
            <person name="Thomas B.C."/>
            <person name="Singh A."/>
            <person name="Wilkins M.J."/>
            <person name="Karaoz U."/>
            <person name="Brodie E.L."/>
            <person name="Williams K.H."/>
            <person name="Hubbard S.S."/>
            <person name="Banfield J.F."/>
        </authorList>
    </citation>
    <scope>NUCLEOTIDE SEQUENCE [LARGE SCALE GENOMIC DNA]</scope>
</reference>
<comment type="subcellular location">
    <subcellularLocation>
        <location evidence="1">Cell membrane</location>
        <topology evidence="1">Multi-pass membrane protein</topology>
    </subcellularLocation>
</comment>
<evidence type="ECO:0000256" key="2">
    <source>
        <dbReference type="ARBA" id="ARBA00022475"/>
    </source>
</evidence>
<feature type="transmembrane region" description="Helical" evidence="8">
    <location>
        <begin position="180"/>
        <end position="200"/>
    </location>
</feature>
<feature type="transmembrane region" description="Helical" evidence="8">
    <location>
        <begin position="316"/>
        <end position="332"/>
    </location>
</feature>
<keyword evidence="5 8" id="KW-0812">Transmembrane</keyword>
<feature type="transmembrane region" description="Helical" evidence="8">
    <location>
        <begin position="287"/>
        <end position="310"/>
    </location>
</feature>
<evidence type="ECO:0000313" key="11">
    <source>
        <dbReference type="Proteomes" id="UP000177418"/>
    </source>
</evidence>
<evidence type="ECO:0000256" key="6">
    <source>
        <dbReference type="ARBA" id="ARBA00022989"/>
    </source>
</evidence>
<feature type="transmembrane region" description="Helical" evidence="8">
    <location>
        <begin position="124"/>
        <end position="140"/>
    </location>
</feature>
<dbReference type="AlphaFoldDB" id="A0A1F7JIX2"/>
<dbReference type="InterPro" id="IPR050297">
    <property type="entry name" value="LipidA_mod_glycosyltrf_83"/>
</dbReference>
<gene>
    <name evidence="10" type="ORF">A3H78_05250</name>
</gene>
<feature type="transmembrane region" description="Helical" evidence="8">
    <location>
        <begin position="147"/>
        <end position="174"/>
    </location>
</feature>
<dbReference type="GO" id="GO:0016763">
    <property type="term" value="F:pentosyltransferase activity"/>
    <property type="evidence" value="ECO:0007669"/>
    <property type="project" value="TreeGrafter"/>
</dbReference>
<evidence type="ECO:0000256" key="8">
    <source>
        <dbReference type="SAM" id="Phobius"/>
    </source>
</evidence>
<dbReference type="GO" id="GO:0005886">
    <property type="term" value="C:plasma membrane"/>
    <property type="evidence" value="ECO:0007669"/>
    <property type="project" value="UniProtKB-SubCell"/>
</dbReference>
<evidence type="ECO:0000313" key="10">
    <source>
        <dbReference type="EMBL" id="OGK55540.1"/>
    </source>
</evidence>
<comment type="caution">
    <text evidence="10">The sequence shown here is derived from an EMBL/GenBank/DDBJ whole genome shotgun (WGS) entry which is preliminary data.</text>
</comment>
<dbReference type="GO" id="GO:0009103">
    <property type="term" value="P:lipopolysaccharide biosynthetic process"/>
    <property type="evidence" value="ECO:0007669"/>
    <property type="project" value="UniProtKB-ARBA"/>
</dbReference>
<keyword evidence="3" id="KW-0328">Glycosyltransferase</keyword>
<dbReference type="PANTHER" id="PTHR33908:SF11">
    <property type="entry name" value="MEMBRANE PROTEIN"/>
    <property type="match status" value="1"/>
</dbReference>
<proteinExistence type="predicted"/>
<keyword evidence="4" id="KW-0808">Transferase</keyword>
<keyword evidence="2" id="KW-1003">Cell membrane</keyword>
<dbReference type="Proteomes" id="UP000177418">
    <property type="component" value="Unassembled WGS sequence"/>
</dbReference>
<sequence>MFKKYTPIILILLLALMLRVIALNQSFWLDETIQATVSNSNSSSINWSNDFQPPLFYLFSHLWQQIGINYEWFLRLPSVIFGILTVFILYLLIKDIAGKHTAILSALFLATAPFHIYYSQEYRMYSFFTLLVALSWYLLYKRKLLSYFLTLVLLSYTHYFTTLVIISQIIYVILARQITIKRLIVVFVATFFFFIPWLPTLFKQIQTASNLISIWPKWQQVAGVTFLKFPFLLLAKFTVGMISPTNKYIYGVFVLFMAIIFFLYGFKLIYQYIQPRRLRMLLAEPKVSILLIPFVIPLILAWISSVWISASSPHRLLFTLPFFYGILAVGFFQENKNVFLNIFKQKKLKMIFISILVLCNLVFSFLYLLNPKNHREAWREAIAYTDNKIGDRGVALSEFIDPWAPMIWYSKYPEKYLGASNSMKVTNESIQTKLDSRIQNTQNLILYTYLYELSDPNRLVEKYLATNGFKLTEEKDFRGVGIIKIYKND</sequence>
<evidence type="ECO:0000259" key="9">
    <source>
        <dbReference type="Pfam" id="PF13231"/>
    </source>
</evidence>
<name>A0A1F7JIX2_9BACT</name>
<dbReference type="PANTHER" id="PTHR33908">
    <property type="entry name" value="MANNOSYLTRANSFERASE YKCB-RELATED"/>
    <property type="match status" value="1"/>
</dbReference>
<feature type="transmembrane region" description="Helical" evidence="8">
    <location>
        <begin position="72"/>
        <end position="93"/>
    </location>
</feature>
<keyword evidence="6 8" id="KW-1133">Transmembrane helix</keyword>
<feature type="transmembrane region" description="Helical" evidence="8">
    <location>
        <begin position="221"/>
        <end position="242"/>
    </location>
</feature>
<evidence type="ECO:0000256" key="4">
    <source>
        <dbReference type="ARBA" id="ARBA00022679"/>
    </source>
</evidence>
<evidence type="ECO:0000256" key="5">
    <source>
        <dbReference type="ARBA" id="ARBA00022692"/>
    </source>
</evidence>
<accession>A0A1F7JIX2</accession>
<dbReference type="InterPro" id="IPR038731">
    <property type="entry name" value="RgtA/B/C-like"/>
</dbReference>
<evidence type="ECO:0000256" key="1">
    <source>
        <dbReference type="ARBA" id="ARBA00004651"/>
    </source>
</evidence>
<protein>
    <recommendedName>
        <fullName evidence="9">Glycosyltransferase RgtA/B/C/D-like domain-containing protein</fullName>
    </recommendedName>
</protein>
<evidence type="ECO:0000256" key="3">
    <source>
        <dbReference type="ARBA" id="ARBA00022676"/>
    </source>
</evidence>
<organism evidence="10 11">
    <name type="scientific">Candidatus Roizmanbacteria bacterium RIFCSPLOWO2_02_FULL_36_11</name>
    <dbReference type="NCBI Taxonomy" id="1802071"/>
    <lineage>
        <taxon>Bacteria</taxon>
        <taxon>Candidatus Roizmaniibacteriota</taxon>
    </lineage>
</organism>
<feature type="transmembrane region" description="Helical" evidence="8">
    <location>
        <begin position="248"/>
        <end position="266"/>
    </location>
</feature>
<keyword evidence="7 8" id="KW-0472">Membrane</keyword>
<dbReference type="Pfam" id="PF13231">
    <property type="entry name" value="PMT_2"/>
    <property type="match status" value="1"/>
</dbReference>
<dbReference type="EMBL" id="MGAV01000002">
    <property type="protein sequence ID" value="OGK55540.1"/>
    <property type="molecule type" value="Genomic_DNA"/>
</dbReference>
<feature type="transmembrane region" description="Helical" evidence="8">
    <location>
        <begin position="352"/>
        <end position="369"/>
    </location>
</feature>
<evidence type="ECO:0000256" key="7">
    <source>
        <dbReference type="ARBA" id="ARBA00023136"/>
    </source>
</evidence>